<protein>
    <recommendedName>
        <fullName evidence="3">Reverse transcriptase domain-containing protein</fullName>
    </recommendedName>
</protein>
<accession>A0A371G096</accession>
<feature type="non-terminal residue" evidence="1">
    <location>
        <position position="1"/>
    </location>
</feature>
<evidence type="ECO:0000313" key="2">
    <source>
        <dbReference type="Proteomes" id="UP000257109"/>
    </source>
</evidence>
<evidence type="ECO:0008006" key="3">
    <source>
        <dbReference type="Google" id="ProtNLM"/>
    </source>
</evidence>
<dbReference type="Proteomes" id="UP000257109">
    <property type="component" value="Unassembled WGS sequence"/>
</dbReference>
<keyword evidence="2" id="KW-1185">Reference proteome</keyword>
<evidence type="ECO:0000313" key="1">
    <source>
        <dbReference type="EMBL" id="RDX83950.1"/>
    </source>
</evidence>
<reference evidence="1" key="1">
    <citation type="submission" date="2018-05" db="EMBL/GenBank/DDBJ databases">
        <title>Draft genome of Mucuna pruriens seed.</title>
        <authorList>
            <person name="Nnadi N.E."/>
            <person name="Vos R."/>
            <person name="Hasami M.H."/>
            <person name="Devisetty U.K."/>
            <person name="Aguiy J.C."/>
        </authorList>
    </citation>
    <scope>NUCLEOTIDE SEQUENCE [LARGE SCALE GENOMIC DNA]</scope>
    <source>
        <strain evidence="1">JCA_2017</strain>
    </source>
</reference>
<proteinExistence type="predicted"/>
<name>A0A371G096_MUCPR</name>
<dbReference type="AlphaFoldDB" id="A0A371G096"/>
<organism evidence="1 2">
    <name type="scientific">Mucuna pruriens</name>
    <name type="common">Velvet bean</name>
    <name type="synonym">Dolichos pruriens</name>
    <dbReference type="NCBI Taxonomy" id="157652"/>
    <lineage>
        <taxon>Eukaryota</taxon>
        <taxon>Viridiplantae</taxon>
        <taxon>Streptophyta</taxon>
        <taxon>Embryophyta</taxon>
        <taxon>Tracheophyta</taxon>
        <taxon>Spermatophyta</taxon>
        <taxon>Magnoliopsida</taxon>
        <taxon>eudicotyledons</taxon>
        <taxon>Gunneridae</taxon>
        <taxon>Pentapetalae</taxon>
        <taxon>rosids</taxon>
        <taxon>fabids</taxon>
        <taxon>Fabales</taxon>
        <taxon>Fabaceae</taxon>
        <taxon>Papilionoideae</taxon>
        <taxon>50 kb inversion clade</taxon>
        <taxon>NPAAA clade</taxon>
        <taxon>indigoferoid/millettioid clade</taxon>
        <taxon>Phaseoleae</taxon>
        <taxon>Mucuna</taxon>
    </lineage>
</organism>
<comment type="caution">
    <text evidence="1">The sequence shown here is derived from an EMBL/GenBank/DDBJ whole genome shotgun (WGS) entry which is preliminary data.</text>
</comment>
<dbReference type="OrthoDB" id="1283502at2759"/>
<sequence>MVRYWRNKRRFTYGCQERYCKSSQRRNQGYSDERVTTRVGTQDRNATVLDVIIEHIEEPVLQCILFAYDIVVIGESREEIKERFKRDGCNRGVLWVLSVTKGTECWGMKSQQENKLNVTEMRMLYLMSGYTRQDRNRNECIIKVAPLVEKMVETRRRWFRHV</sequence>
<dbReference type="EMBL" id="QJKJ01007194">
    <property type="protein sequence ID" value="RDX83950.1"/>
    <property type="molecule type" value="Genomic_DNA"/>
</dbReference>
<gene>
    <name evidence="1" type="ORF">CR513_35073</name>
</gene>